<dbReference type="AlphaFoldDB" id="A0A7W9HIR6"/>
<dbReference type="PANTHER" id="PTHR43585">
    <property type="entry name" value="FUMIPYRROLE BIOSYNTHESIS PROTEIN C"/>
    <property type="match status" value="1"/>
</dbReference>
<comment type="caution">
    <text evidence="6">The sequence shown here is derived from an EMBL/GenBank/DDBJ whole genome shotgun (WGS) entry which is preliminary data.</text>
</comment>
<dbReference type="InterPro" id="IPR052032">
    <property type="entry name" value="ATP-dep_AA_Ligase"/>
</dbReference>
<dbReference type="Proteomes" id="UP000552097">
    <property type="component" value="Unassembled WGS sequence"/>
</dbReference>
<dbReference type="InterPro" id="IPR011761">
    <property type="entry name" value="ATP-grasp"/>
</dbReference>
<dbReference type="PANTHER" id="PTHR43585:SF2">
    <property type="entry name" value="ATP-GRASP ENZYME FSQD"/>
    <property type="match status" value="1"/>
</dbReference>
<proteinExistence type="predicted"/>
<protein>
    <recommendedName>
        <fullName evidence="5">ATP-grasp domain-containing protein</fullName>
    </recommendedName>
</protein>
<organism evidence="6 7">
    <name type="scientific">Saccharothrix ecbatanensis</name>
    <dbReference type="NCBI Taxonomy" id="1105145"/>
    <lineage>
        <taxon>Bacteria</taxon>
        <taxon>Bacillati</taxon>
        <taxon>Actinomycetota</taxon>
        <taxon>Actinomycetes</taxon>
        <taxon>Pseudonocardiales</taxon>
        <taxon>Pseudonocardiaceae</taxon>
        <taxon>Saccharothrix</taxon>
    </lineage>
</organism>
<keyword evidence="7" id="KW-1185">Reference proteome</keyword>
<dbReference type="SUPFAM" id="SSF56059">
    <property type="entry name" value="Glutathione synthetase ATP-binding domain-like"/>
    <property type="match status" value="1"/>
</dbReference>
<dbReference type="Gene3D" id="3.40.50.20">
    <property type="match status" value="1"/>
</dbReference>
<sequence>MRTLLVNRHPLPWTAGHRGDYLPAEPADRHLITRTFGDGLAGHEPEAFPNTVVLDMDDLGRVEDIARWLVAARGIERVVAIHEKDMLLAARIRQAHGLVGMDVPTTLPFRDKLLMKDTLAANGYKGLPKYRGLERGEEPRSVPWSGRSVVKSRWGVGSSQVRIVDDLAQAARAARELEGDSDELEIEEFVEGVMFHCDAAVHEGKVLFCAASEYIAPPGDYRPGAVAGSVLLEAGALRDALMRENEQVLGLLGMTTGVTHVEFFRRPSGELVFCEAAARPGGGGIDDIVFRGYGVNLVRAAIELQSGTRPLLPVGDSPPDAVVGIVGVYHALGEEDGPATGIEDEIPGVLSYHFSHPAVAGKVRHCTDYGHKVVLSADTREEFDELADRVVRHVRGDRAGTRGRSSAAPRR</sequence>
<dbReference type="PROSITE" id="PS50975">
    <property type="entry name" value="ATP_GRASP"/>
    <property type="match status" value="1"/>
</dbReference>
<dbReference type="RefSeq" id="WP_184919979.1">
    <property type="nucleotide sequence ID" value="NZ_JACHMO010000001.1"/>
</dbReference>
<evidence type="ECO:0000256" key="3">
    <source>
        <dbReference type="ARBA" id="ARBA00022840"/>
    </source>
</evidence>
<dbReference type="GO" id="GO:0016874">
    <property type="term" value="F:ligase activity"/>
    <property type="evidence" value="ECO:0007669"/>
    <property type="project" value="UniProtKB-KW"/>
</dbReference>
<accession>A0A7W9HIR6</accession>
<feature type="domain" description="ATP-grasp" evidence="5">
    <location>
        <begin position="117"/>
        <end position="306"/>
    </location>
</feature>
<gene>
    <name evidence="6" type="ORF">F4560_002718</name>
</gene>
<reference evidence="6 7" key="1">
    <citation type="submission" date="2020-08" db="EMBL/GenBank/DDBJ databases">
        <title>Sequencing the genomes of 1000 actinobacteria strains.</title>
        <authorList>
            <person name="Klenk H.-P."/>
        </authorList>
    </citation>
    <scope>NUCLEOTIDE SEQUENCE [LARGE SCALE GENOMIC DNA]</scope>
    <source>
        <strain evidence="6 7">DSM 45486</strain>
    </source>
</reference>
<dbReference type="Gene3D" id="3.30.470.20">
    <property type="entry name" value="ATP-grasp fold, B domain"/>
    <property type="match status" value="1"/>
</dbReference>
<evidence type="ECO:0000256" key="4">
    <source>
        <dbReference type="PROSITE-ProRule" id="PRU00409"/>
    </source>
</evidence>
<dbReference type="EMBL" id="JACHMO010000001">
    <property type="protein sequence ID" value="MBB5802950.1"/>
    <property type="molecule type" value="Genomic_DNA"/>
</dbReference>
<dbReference type="GO" id="GO:0005524">
    <property type="term" value="F:ATP binding"/>
    <property type="evidence" value="ECO:0007669"/>
    <property type="project" value="UniProtKB-UniRule"/>
</dbReference>
<evidence type="ECO:0000259" key="5">
    <source>
        <dbReference type="PROSITE" id="PS50975"/>
    </source>
</evidence>
<keyword evidence="3 4" id="KW-0067">ATP-binding</keyword>
<keyword evidence="1" id="KW-0436">Ligase</keyword>
<name>A0A7W9HIR6_9PSEU</name>
<evidence type="ECO:0000313" key="6">
    <source>
        <dbReference type="EMBL" id="MBB5802950.1"/>
    </source>
</evidence>
<evidence type="ECO:0000256" key="2">
    <source>
        <dbReference type="ARBA" id="ARBA00022741"/>
    </source>
</evidence>
<dbReference type="GO" id="GO:0046872">
    <property type="term" value="F:metal ion binding"/>
    <property type="evidence" value="ECO:0007669"/>
    <property type="project" value="InterPro"/>
</dbReference>
<evidence type="ECO:0000313" key="7">
    <source>
        <dbReference type="Proteomes" id="UP000552097"/>
    </source>
</evidence>
<evidence type="ECO:0000256" key="1">
    <source>
        <dbReference type="ARBA" id="ARBA00022598"/>
    </source>
</evidence>
<keyword evidence="2 4" id="KW-0547">Nucleotide-binding</keyword>